<gene>
    <name evidence="1" type="ordered locus">syc2028_d</name>
</gene>
<reference evidence="1 2" key="1">
    <citation type="journal article" date="2007" name="Photosyn. Res.">
        <title>Complete nucleotide sequence of the freshwater unicellular cyanobacterium Synechococcus elongatus PCC 6301 chromosome: gene content and organization.</title>
        <authorList>
            <person name="Sugita C."/>
            <person name="Ogata K."/>
            <person name="Shikata M."/>
            <person name="Jikuya H."/>
            <person name="Takano J."/>
            <person name="Furumichi M."/>
            <person name="Kanehisa M."/>
            <person name="Omata T."/>
            <person name="Sugiura M."/>
            <person name="Sugita M."/>
        </authorList>
    </citation>
    <scope>NUCLEOTIDE SEQUENCE [LARGE SCALE GENOMIC DNA]</scope>
    <source>
        <strain evidence="2">ATCC 27144 / PCC 6301 / SAUG 1402/1</strain>
    </source>
</reference>
<accession>A0A0H3K7Z0</accession>
<evidence type="ECO:0008006" key="3">
    <source>
        <dbReference type="Google" id="ProtNLM"/>
    </source>
</evidence>
<dbReference type="EMBL" id="AP008231">
    <property type="protein sequence ID" value="BAD80218.1"/>
    <property type="molecule type" value="Genomic_DNA"/>
</dbReference>
<organism evidence="1 2">
    <name type="scientific">Synechococcus sp. (strain ATCC 27144 / PCC 6301 / SAUG 1402/1)</name>
    <name type="common">Anacystis nidulans</name>
    <dbReference type="NCBI Taxonomy" id="269084"/>
    <lineage>
        <taxon>Bacteria</taxon>
        <taxon>Bacillati</taxon>
        <taxon>Cyanobacteriota</taxon>
        <taxon>Cyanophyceae</taxon>
        <taxon>Synechococcales</taxon>
        <taxon>Synechococcaceae</taxon>
        <taxon>Synechococcus</taxon>
    </lineage>
</organism>
<evidence type="ECO:0000313" key="2">
    <source>
        <dbReference type="Proteomes" id="UP000001175"/>
    </source>
</evidence>
<protein>
    <recommendedName>
        <fullName evidence="3">Pathogenicity locus</fullName>
    </recommendedName>
</protein>
<sequence length="95" mass="10694">MRSPSEVNVNRMKSDLLSIPGIGRTFVKDFARIGIHSISDLVGQDPSALYQSLCEVNAAEAHATSKNYLYVFRMAVYYANGGRDSTKLKWHVWKD</sequence>
<dbReference type="KEGG" id="syc:syc2028_d"/>
<evidence type="ECO:0000313" key="1">
    <source>
        <dbReference type="EMBL" id="BAD80218.1"/>
    </source>
</evidence>
<proteinExistence type="predicted"/>
<dbReference type="Proteomes" id="UP000001175">
    <property type="component" value="Chromosome"/>
</dbReference>
<dbReference type="InterPro" id="IPR021725">
    <property type="entry name" value="Cdd1"/>
</dbReference>
<name>A0A0H3K7Z0_SYNP6</name>
<dbReference type="AlphaFoldDB" id="A0A0H3K7Z0"/>
<dbReference type="eggNOG" id="ENOG503302C">
    <property type="taxonomic scope" value="Bacteria"/>
</dbReference>
<dbReference type="Gene3D" id="1.10.150.20">
    <property type="entry name" value="5' to 3' exonuclease, C-terminal subdomain"/>
    <property type="match status" value="1"/>
</dbReference>
<dbReference type="Pfam" id="PF11731">
    <property type="entry name" value="Cdd1"/>
    <property type="match status" value="1"/>
</dbReference>